<accession>A0ABU3FZ68</accession>
<dbReference type="RefSeq" id="WP_311898616.1">
    <property type="nucleotide sequence ID" value="NZ_JAUOES010000004.1"/>
</dbReference>
<proteinExistence type="predicted"/>
<comment type="caution">
    <text evidence="2">The sequence shown here is derived from an EMBL/GenBank/DDBJ whole genome shotgun (WGS) entry which is preliminary data.</text>
</comment>
<sequence>MILKTKSLQNTQTPQTIAGQKQEQDVAFYLRRAFKDHPEVLVINDFRFTFNDETAQIDHLIIYTYGFVLIESKSIKGHVEVNQQGEWTRSHGSKWFGMPSPIKQVELQQALLKEMLKQHRSEILGKLLGIRQQSFGMRCWNHVCAVSSDAVINRDTMPTTISELLVKTEFLVDKLEKIMNFKSKFMRIINVSDTRPDFNQQELNSIAKFLIDRHIDPYQATTEIPPAQSQQIREPVAHFEVNKAVEAKTQAATHSILSCKHCGESKNYTPMYGKFGYYIKCNQCTKNTPMKQACPQCQSKNIKIQKRSQSYTLTCQDCSHSSQVI</sequence>
<reference evidence="2 3" key="1">
    <citation type="submission" date="2023-07" db="EMBL/GenBank/DDBJ databases">
        <title>Novel Shewanella species isolated from Baltic Sea sediments.</title>
        <authorList>
            <person name="Martin-Rodriguez A.J."/>
        </authorList>
    </citation>
    <scope>NUCLEOTIDE SEQUENCE [LARGE SCALE GENOMIC DNA]</scope>
    <source>
        <strain evidence="2 3">SP2S1-2</strain>
    </source>
</reference>
<evidence type="ECO:0000259" key="1">
    <source>
        <dbReference type="PROSITE" id="PS50965"/>
    </source>
</evidence>
<dbReference type="PROSITE" id="PS50965">
    <property type="entry name" value="NERD"/>
    <property type="match status" value="1"/>
</dbReference>
<evidence type="ECO:0000313" key="3">
    <source>
        <dbReference type="Proteomes" id="UP001249505"/>
    </source>
</evidence>
<feature type="domain" description="NERD" evidence="1">
    <location>
        <begin position="18"/>
        <end position="135"/>
    </location>
</feature>
<dbReference type="Pfam" id="PF08378">
    <property type="entry name" value="NERD"/>
    <property type="match status" value="1"/>
</dbReference>
<dbReference type="Proteomes" id="UP001249505">
    <property type="component" value="Unassembled WGS sequence"/>
</dbReference>
<name>A0ABU3FZ68_9GAMM</name>
<dbReference type="InterPro" id="IPR011528">
    <property type="entry name" value="NERD"/>
</dbReference>
<evidence type="ECO:0000313" key="2">
    <source>
        <dbReference type="EMBL" id="MDT3279612.1"/>
    </source>
</evidence>
<keyword evidence="3" id="KW-1185">Reference proteome</keyword>
<dbReference type="EMBL" id="JAUOES010000004">
    <property type="protein sequence ID" value="MDT3279612.1"/>
    <property type="molecule type" value="Genomic_DNA"/>
</dbReference>
<gene>
    <name evidence="2" type="ORF">Q4Q50_04785</name>
</gene>
<organism evidence="2 3">
    <name type="scientific">Shewanella scandinavica</name>
    <dbReference type="NCBI Taxonomy" id="3063538"/>
    <lineage>
        <taxon>Bacteria</taxon>
        <taxon>Pseudomonadati</taxon>
        <taxon>Pseudomonadota</taxon>
        <taxon>Gammaproteobacteria</taxon>
        <taxon>Alteromonadales</taxon>
        <taxon>Shewanellaceae</taxon>
        <taxon>Shewanella</taxon>
    </lineage>
</organism>
<protein>
    <submittedName>
        <fullName evidence="2">NERD domain-containing protein</fullName>
    </submittedName>
</protein>